<feature type="transmembrane region" description="Helical" evidence="5">
    <location>
        <begin position="299"/>
        <end position="325"/>
    </location>
</feature>
<gene>
    <name evidence="8" type="ORF">BKA15_003076</name>
</gene>
<sequence>MTDSSRISSGTTATSADPLPELDEADEASAAAASSAEWRRRHLVGTIRYVAFRVLRALLTIFVVATATFFLVRLLPGSPLDVYINEQITQYGRSYEEAAAAAASLFSFDPTASPVEQYLDYLGGLVQGDLGSSITAPGTPVASMIGQYLPWTLFSVGIALVISFVSGVALGMVMAYRRGSWFDHVATAFGSVTQSIPSFLLAIMLIVIFGVKLGWLPLADMRGAYTPGVEIGFNLTFIMDALFHAALPIWCYILTSVGGWMLVMKSSTVQVLGDDYVQVARARGLRTSRIQYQYVGRNAMLPMFTAFMLSIGFLVGGSILVETITRYPGIGQLLYDSISSRDYTTIQGVLLLTTISVVIANLAADFLYSTIDPRVRVRGQEG</sequence>
<keyword evidence="2 5" id="KW-0812">Transmembrane</keyword>
<organism evidence="8 9">
    <name type="scientific">Microlunatus parietis</name>
    <dbReference type="NCBI Taxonomy" id="682979"/>
    <lineage>
        <taxon>Bacteria</taxon>
        <taxon>Bacillati</taxon>
        <taxon>Actinomycetota</taxon>
        <taxon>Actinomycetes</taxon>
        <taxon>Propionibacteriales</taxon>
        <taxon>Propionibacteriaceae</taxon>
        <taxon>Microlunatus</taxon>
    </lineage>
</organism>
<feature type="transmembrane region" description="Helical" evidence="5">
    <location>
        <begin position="153"/>
        <end position="176"/>
    </location>
</feature>
<protein>
    <submittedName>
        <fullName evidence="8">Peptide/nickel transport system permease protein</fullName>
    </submittedName>
</protein>
<keyword evidence="9" id="KW-1185">Reference proteome</keyword>
<dbReference type="PANTHER" id="PTHR43376">
    <property type="entry name" value="OLIGOPEPTIDE TRANSPORT SYSTEM PERMEASE PROTEIN"/>
    <property type="match status" value="1"/>
</dbReference>
<reference evidence="8 9" key="1">
    <citation type="submission" date="2020-07" db="EMBL/GenBank/DDBJ databases">
        <title>Sequencing the genomes of 1000 actinobacteria strains.</title>
        <authorList>
            <person name="Klenk H.-P."/>
        </authorList>
    </citation>
    <scope>NUCLEOTIDE SEQUENCE [LARGE SCALE GENOMIC DNA]</scope>
    <source>
        <strain evidence="8 9">DSM 22083</strain>
    </source>
</reference>
<evidence type="ECO:0000313" key="9">
    <source>
        <dbReference type="Proteomes" id="UP000569914"/>
    </source>
</evidence>
<dbReference type="Pfam" id="PF00528">
    <property type="entry name" value="BPD_transp_1"/>
    <property type="match status" value="1"/>
</dbReference>
<feature type="region of interest" description="Disordered" evidence="6">
    <location>
        <begin position="1"/>
        <end position="21"/>
    </location>
</feature>
<comment type="similarity">
    <text evidence="5">Belongs to the binding-protein-dependent transport system permease family.</text>
</comment>
<keyword evidence="5" id="KW-0813">Transport</keyword>
<keyword evidence="3 5" id="KW-1133">Transmembrane helix</keyword>
<dbReference type="RefSeq" id="WP_179752102.1">
    <property type="nucleotide sequence ID" value="NZ_JACCBU010000001.1"/>
</dbReference>
<dbReference type="AlphaFoldDB" id="A0A7Y9LBH8"/>
<feature type="transmembrane region" description="Helical" evidence="5">
    <location>
        <begin position="231"/>
        <end position="255"/>
    </location>
</feature>
<dbReference type="InterPro" id="IPR000515">
    <property type="entry name" value="MetI-like"/>
</dbReference>
<dbReference type="Proteomes" id="UP000569914">
    <property type="component" value="Unassembled WGS sequence"/>
</dbReference>
<dbReference type="Gene3D" id="1.10.3720.10">
    <property type="entry name" value="MetI-like"/>
    <property type="match status" value="1"/>
</dbReference>
<feature type="transmembrane region" description="Helical" evidence="5">
    <location>
        <begin position="50"/>
        <end position="72"/>
    </location>
</feature>
<proteinExistence type="inferred from homology"/>
<feature type="transmembrane region" description="Helical" evidence="5">
    <location>
        <begin position="345"/>
        <end position="368"/>
    </location>
</feature>
<evidence type="ECO:0000313" key="8">
    <source>
        <dbReference type="EMBL" id="NYE71747.1"/>
    </source>
</evidence>
<evidence type="ECO:0000256" key="3">
    <source>
        <dbReference type="ARBA" id="ARBA00022989"/>
    </source>
</evidence>
<dbReference type="SUPFAM" id="SSF161098">
    <property type="entry name" value="MetI-like"/>
    <property type="match status" value="1"/>
</dbReference>
<dbReference type="PANTHER" id="PTHR43376:SF1">
    <property type="entry name" value="OLIGOPEPTIDE TRANSPORT SYSTEM PERMEASE PROTEIN"/>
    <property type="match status" value="1"/>
</dbReference>
<name>A0A7Y9LBH8_9ACTN</name>
<comment type="caution">
    <text evidence="8">The sequence shown here is derived from an EMBL/GenBank/DDBJ whole genome shotgun (WGS) entry which is preliminary data.</text>
</comment>
<feature type="transmembrane region" description="Helical" evidence="5">
    <location>
        <begin position="188"/>
        <end position="211"/>
    </location>
</feature>
<evidence type="ECO:0000256" key="6">
    <source>
        <dbReference type="SAM" id="MobiDB-lite"/>
    </source>
</evidence>
<evidence type="ECO:0000256" key="5">
    <source>
        <dbReference type="RuleBase" id="RU363032"/>
    </source>
</evidence>
<accession>A0A7Y9LBH8</accession>
<feature type="compositionally biased region" description="Polar residues" evidence="6">
    <location>
        <begin position="1"/>
        <end position="15"/>
    </location>
</feature>
<dbReference type="GO" id="GO:0005886">
    <property type="term" value="C:plasma membrane"/>
    <property type="evidence" value="ECO:0007669"/>
    <property type="project" value="UniProtKB-SubCell"/>
</dbReference>
<dbReference type="EMBL" id="JACCBU010000001">
    <property type="protein sequence ID" value="NYE71747.1"/>
    <property type="molecule type" value="Genomic_DNA"/>
</dbReference>
<evidence type="ECO:0000259" key="7">
    <source>
        <dbReference type="PROSITE" id="PS50928"/>
    </source>
</evidence>
<dbReference type="GO" id="GO:0055085">
    <property type="term" value="P:transmembrane transport"/>
    <property type="evidence" value="ECO:0007669"/>
    <property type="project" value="InterPro"/>
</dbReference>
<comment type="subcellular location">
    <subcellularLocation>
        <location evidence="5">Cell membrane</location>
        <topology evidence="5">Multi-pass membrane protein</topology>
    </subcellularLocation>
    <subcellularLocation>
        <location evidence="1">Membrane</location>
        <topology evidence="1">Multi-pass membrane protein</topology>
    </subcellularLocation>
</comment>
<dbReference type="CDD" id="cd06261">
    <property type="entry name" value="TM_PBP2"/>
    <property type="match status" value="1"/>
</dbReference>
<dbReference type="InterPro" id="IPR035906">
    <property type="entry name" value="MetI-like_sf"/>
</dbReference>
<evidence type="ECO:0000256" key="4">
    <source>
        <dbReference type="ARBA" id="ARBA00023136"/>
    </source>
</evidence>
<keyword evidence="4 5" id="KW-0472">Membrane</keyword>
<evidence type="ECO:0000256" key="1">
    <source>
        <dbReference type="ARBA" id="ARBA00004141"/>
    </source>
</evidence>
<evidence type="ECO:0000256" key="2">
    <source>
        <dbReference type="ARBA" id="ARBA00022692"/>
    </source>
</evidence>
<feature type="domain" description="ABC transmembrane type-1" evidence="7">
    <location>
        <begin position="149"/>
        <end position="368"/>
    </location>
</feature>
<dbReference type="PROSITE" id="PS50928">
    <property type="entry name" value="ABC_TM1"/>
    <property type="match status" value="1"/>
</dbReference>